<feature type="non-terminal residue" evidence="1">
    <location>
        <position position="1"/>
    </location>
</feature>
<organism evidence="1 2">
    <name type="scientific">Daedalea quercina L-15889</name>
    <dbReference type="NCBI Taxonomy" id="1314783"/>
    <lineage>
        <taxon>Eukaryota</taxon>
        <taxon>Fungi</taxon>
        <taxon>Dikarya</taxon>
        <taxon>Basidiomycota</taxon>
        <taxon>Agaricomycotina</taxon>
        <taxon>Agaricomycetes</taxon>
        <taxon>Polyporales</taxon>
        <taxon>Fomitopsis</taxon>
    </lineage>
</organism>
<protein>
    <recommendedName>
        <fullName evidence="3">DH domain-containing protein</fullName>
    </recommendedName>
</protein>
<reference evidence="1 2" key="1">
    <citation type="journal article" date="2016" name="Mol. Biol. Evol.">
        <title>Comparative Genomics of Early-Diverging Mushroom-Forming Fungi Provides Insights into the Origins of Lignocellulose Decay Capabilities.</title>
        <authorList>
            <person name="Nagy L.G."/>
            <person name="Riley R."/>
            <person name="Tritt A."/>
            <person name="Adam C."/>
            <person name="Daum C."/>
            <person name="Floudas D."/>
            <person name="Sun H."/>
            <person name="Yadav J.S."/>
            <person name="Pangilinan J."/>
            <person name="Larsson K.H."/>
            <person name="Matsuura K."/>
            <person name="Barry K."/>
            <person name="Labutti K."/>
            <person name="Kuo R."/>
            <person name="Ohm R.A."/>
            <person name="Bhattacharya S.S."/>
            <person name="Shirouzu T."/>
            <person name="Yoshinaga Y."/>
            <person name="Martin F.M."/>
            <person name="Grigoriev I.V."/>
            <person name="Hibbett D.S."/>
        </authorList>
    </citation>
    <scope>NUCLEOTIDE SEQUENCE [LARGE SCALE GENOMIC DNA]</scope>
    <source>
        <strain evidence="1 2">L-15889</strain>
    </source>
</reference>
<sequence>LTSAFIVPLRVHASKTWLPGVPTQVARLFDWLEDILNLHLSFLRTLKNAARAWQSGAIVAEVARDLLRLVPRLEVHQPYLVRVDEVRELVVLWARDRDSQFGEYIRMRE</sequence>
<dbReference type="Proteomes" id="UP000076727">
    <property type="component" value="Unassembled WGS sequence"/>
</dbReference>
<dbReference type="InterPro" id="IPR035899">
    <property type="entry name" value="DBL_dom_sf"/>
</dbReference>
<dbReference type="EMBL" id="KV429082">
    <property type="protein sequence ID" value="KZT66917.1"/>
    <property type="molecule type" value="Genomic_DNA"/>
</dbReference>
<dbReference type="STRING" id="1314783.A0A165NFU6"/>
<evidence type="ECO:0000313" key="1">
    <source>
        <dbReference type="EMBL" id="KZT66917.1"/>
    </source>
</evidence>
<dbReference type="AlphaFoldDB" id="A0A165NFU6"/>
<accession>A0A165NFU6</accession>
<dbReference type="Gene3D" id="1.20.900.10">
    <property type="entry name" value="Dbl homology (DH) domain"/>
    <property type="match status" value="1"/>
</dbReference>
<dbReference type="OrthoDB" id="1716625at2759"/>
<evidence type="ECO:0000313" key="2">
    <source>
        <dbReference type="Proteomes" id="UP000076727"/>
    </source>
</evidence>
<feature type="non-terminal residue" evidence="1">
    <location>
        <position position="109"/>
    </location>
</feature>
<gene>
    <name evidence="1" type="ORF">DAEQUDRAFT_641724</name>
</gene>
<evidence type="ECO:0008006" key="3">
    <source>
        <dbReference type="Google" id="ProtNLM"/>
    </source>
</evidence>
<proteinExistence type="predicted"/>
<dbReference type="SUPFAM" id="SSF48065">
    <property type="entry name" value="DBL homology domain (DH-domain)"/>
    <property type="match status" value="1"/>
</dbReference>
<name>A0A165NFU6_9APHY</name>
<keyword evidence="2" id="KW-1185">Reference proteome</keyword>